<evidence type="ECO:0000313" key="3">
    <source>
        <dbReference type="EMBL" id="JAV47945.1"/>
    </source>
</evidence>
<dbReference type="GO" id="GO:0042575">
    <property type="term" value="C:DNA polymerase complex"/>
    <property type="evidence" value="ECO:0007669"/>
    <property type="project" value="UniProtKB-ARBA"/>
</dbReference>
<dbReference type="InterPro" id="IPR005135">
    <property type="entry name" value="Endo/exonuclease/phosphatase"/>
</dbReference>
<dbReference type="CDD" id="cd09276">
    <property type="entry name" value="Rnase_HI_RT_non_LTR"/>
    <property type="match status" value="1"/>
</dbReference>
<feature type="domain" description="Reverse transcriptase" evidence="1">
    <location>
        <begin position="487"/>
        <end position="762"/>
    </location>
</feature>
<dbReference type="SUPFAM" id="SSF56219">
    <property type="entry name" value="DNase I-like"/>
    <property type="match status" value="1"/>
</dbReference>
<dbReference type="CDD" id="cd01650">
    <property type="entry name" value="RT_nLTR_like"/>
    <property type="match status" value="1"/>
</dbReference>
<sequence length="1200" mass="138444">MEYNNYSQTHQNHKSLKCLQINLMRAISATSHLVGVQMHKYDIIFIQEPYCIRNKIACFPKRIRVVQCGAERPWAGICIVNPDIDVVILTEYSNEFCTCIEVALGLSRWTLCSFYCPFSDSLTPYITLLERISRDFHGRNLIMAGDSNTHSTLWFADDYSDDRSEAFTDLIMANDLYVVNEPENLSTFETTHGESNIDITITNGSGCAKITNWQVLETDSISDHRYIRFDLNHDEISTPRSLHFDCNRAKWKKFEKYLQDNVPSPLLAVNRNLAESYITLFLNTINKACHDFIPRKRTTRHAVPWWNPNLTRLRKETNRYRRNYQRCHINPDRAEKRQRYLDKQGEYKQMLKETRIKSWKEFCSSCSGDPWGLLYKMSRNKLKVPMIFQAAQNEDTNITDLDSTVENLLDSYLTEDSIDNVWQKAIRREVEAPYASHKEVPFTIHELNQVILELKPGKAPGPDYITSDIVQHLWKSIPSDLLFLYNVCLEFGIFPTPWKKARIILIPKASGSHQESATKYRPISLLSVLGKVLDKLMTRRLSYWINFKRGISQYQFGFMAQTSAEDALERVITIIQELRQNHKYVTVISLDIQGAFDNAWWPLILHHLRTLQCSLNLYTLVTDFFTNRKAFLCAGGRNHERTLKKGCPQGSVSGPLLWNLLIDDLLKLRFQTEVHLTAYADDVLMVIPAASRADIEDKTTRLLGKVCNWGRENKLNFNSNKTKCLIIPGKQGKSLRKRYPTIKMNDDSVRVVQELLYLGVLLDENLSWRPHIKEVCCKAVRIFDWLAQYSRKSWGISGDCLRTIYYGAFVPIISYGCHVWQNKINTIQVQRMLSSAQRKALLRITKAYRTTSTDALCVLAGITPLSINILEKSNLYRLRKGLSLETLINIPPENIEKDRDFKILLPPDRRFPISENYTDESFDFEIYTDGSRSRTDVGAAFAVYKDRAEIDRGSYSLAEYCTSFQAELVAIKKAVEWTETLSTKNILILTDSLSAIWLLKRMNDTHPLAAEIKQKLECTTNKISFRWVKAHVGIAGNERADQLAKEASLNTEGHVYSLYSQDTIKRLIREESARQWQVAWDASSKGRLLWEFIPSVTQRTMNTWMKVTPYRAQLLTGHGKFHHYLFNLGHVESPECTCGAPEDTTEHILFECPRYATERLELELSCTHEGLQWPCSKTLIGSNKSLFCCLDLFSKHLKGN</sequence>
<dbReference type="Gene3D" id="3.30.420.10">
    <property type="entry name" value="Ribonuclease H-like superfamily/Ribonuclease H"/>
    <property type="match status" value="1"/>
</dbReference>
<organism evidence="3">
    <name type="scientific">Hadrurus spadix</name>
    <dbReference type="NCBI Taxonomy" id="141984"/>
    <lineage>
        <taxon>Eukaryota</taxon>
        <taxon>Metazoa</taxon>
        <taxon>Ecdysozoa</taxon>
        <taxon>Arthropoda</taxon>
        <taxon>Chelicerata</taxon>
        <taxon>Arachnida</taxon>
        <taxon>Scorpiones</taxon>
        <taxon>Iurida</taxon>
        <taxon>Iuroidea</taxon>
        <taxon>Hadrurus</taxon>
    </lineage>
</organism>
<dbReference type="InterPro" id="IPR036397">
    <property type="entry name" value="RNaseH_sf"/>
</dbReference>
<reference evidence="3" key="1">
    <citation type="submission" date="2016-11" db="EMBL/GenBank/DDBJ databases">
        <title>Venom-gland transcriptomics and venom proteomics of the black-back scorpion (Hadrurus spadix) reveal detectability challenges and an unexplored realm of animal toxin diversity.</title>
        <authorList>
            <person name="Rokyta D.R."/>
            <person name="Ward M.J."/>
        </authorList>
    </citation>
    <scope>NUCLEOTIDE SEQUENCE</scope>
    <source>
        <tissue evidence="3">Venom gland</tissue>
    </source>
</reference>
<dbReference type="PANTHER" id="PTHR19446">
    <property type="entry name" value="REVERSE TRANSCRIPTASES"/>
    <property type="match status" value="1"/>
</dbReference>
<dbReference type="GO" id="GO:0004523">
    <property type="term" value="F:RNA-DNA hybrid ribonuclease activity"/>
    <property type="evidence" value="ECO:0007669"/>
    <property type="project" value="InterPro"/>
</dbReference>
<dbReference type="Pfam" id="PF00075">
    <property type="entry name" value="RNase_H"/>
    <property type="match status" value="1"/>
</dbReference>
<dbReference type="InterPro" id="IPR012337">
    <property type="entry name" value="RNaseH-like_sf"/>
</dbReference>
<dbReference type="Gene3D" id="3.60.10.10">
    <property type="entry name" value="Endonuclease/exonuclease/phosphatase"/>
    <property type="match status" value="1"/>
</dbReference>
<feature type="domain" description="RNase H type-1" evidence="2">
    <location>
        <begin position="920"/>
        <end position="1049"/>
    </location>
</feature>
<dbReference type="EMBL" id="GFAH01000444">
    <property type="protein sequence ID" value="JAV47945.1"/>
    <property type="molecule type" value="Transcribed_RNA"/>
</dbReference>
<dbReference type="InterPro" id="IPR002156">
    <property type="entry name" value="RNaseH_domain"/>
</dbReference>
<dbReference type="InterPro" id="IPR036691">
    <property type="entry name" value="Endo/exonu/phosph_ase_sf"/>
</dbReference>
<dbReference type="GO" id="GO:0071897">
    <property type="term" value="P:DNA biosynthetic process"/>
    <property type="evidence" value="ECO:0007669"/>
    <property type="project" value="UniProtKB-ARBA"/>
</dbReference>
<name>A0A1W7R9Y4_9SCOR</name>
<dbReference type="Pfam" id="PF14529">
    <property type="entry name" value="Exo_endo_phos_2"/>
    <property type="match status" value="1"/>
</dbReference>
<proteinExistence type="predicted"/>
<dbReference type="InterPro" id="IPR043502">
    <property type="entry name" value="DNA/RNA_pol_sf"/>
</dbReference>
<dbReference type="SUPFAM" id="SSF53098">
    <property type="entry name" value="Ribonuclease H-like"/>
    <property type="match status" value="1"/>
</dbReference>
<dbReference type="SUPFAM" id="SSF56672">
    <property type="entry name" value="DNA/RNA polymerases"/>
    <property type="match status" value="1"/>
</dbReference>
<evidence type="ECO:0000259" key="2">
    <source>
        <dbReference type="PROSITE" id="PS50879"/>
    </source>
</evidence>
<dbReference type="Pfam" id="PF00078">
    <property type="entry name" value="RVT_1"/>
    <property type="match status" value="1"/>
</dbReference>
<protein>
    <submittedName>
        <fullName evidence="3">Polyprotein</fullName>
    </submittedName>
</protein>
<evidence type="ECO:0000259" key="1">
    <source>
        <dbReference type="PROSITE" id="PS50878"/>
    </source>
</evidence>
<accession>A0A1W7R9Y4</accession>
<dbReference type="AlphaFoldDB" id="A0A1W7R9Y4"/>
<dbReference type="GO" id="GO:0003676">
    <property type="term" value="F:nucleic acid binding"/>
    <property type="evidence" value="ECO:0007669"/>
    <property type="project" value="InterPro"/>
</dbReference>
<dbReference type="InterPro" id="IPR000477">
    <property type="entry name" value="RT_dom"/>
</dbReference>
<dbReference type="PROSITE" id="PS50879">
    <property type="entry name" value="RNASE_H_1"/>
    <property type="match status" value="1"/>
</dbReference>
<dbReference type="PROSITE" id="PS50878">
    <property type="entry name" value="RT_POL"/>
    <property type="match status" value="1"/>
</dbReference>